<gene>
    <name evidence="8 10" type="primary">msrA</name>
    <name evidence="7" type="synonym">msrB</name>
    <name evidence="10" type="ORF">S101395_02303</name>
</gene>
<comment type="catalytic activity">
    <reaction evidence="4 8">
        <text>L-methionyl-[protein] + [thioredoxin]-disulfide + H2O = L-methionyl-(S)-S-oxide-[protein] + [thioredoxin]-dithiol</text>
        <dbReference type="Rhea" id="RHEA:14217"/>
        <dbReference type="Rhea" id="RHEA-COMP:10698"/>
        <dbReference type="Rhea" id="RHEA-COMP:10700"/>
        <dbReference type="Rhea" id="RHEA-COMP:12313"/>
        <dbReference type="Rhea" id="RHEA-COMP:12315"/>
        <dbReference type="ChEBI" id="CHEBI:15377"/>
        <dbReference type="ChEBI" id="CHEBI:16044"/>
        <dbReference type="ChEBI" id="CHEBI:29950"/>
        <dbReference type="ChEBI" id="CHEBI:44120"/>
        <dbReference type="ChEBI" id="CHEBI:50058"/>
        <dbReference type="EC" id="1.8.4.11"/>
    </reaction>
</comment>
<evidence type="ECO:0000256" key="8">
    <source>
        <dbReference type="HAMAP-Rule" id="MF_01401"/>
    </source>
</evidence>
<keyword evidence="3" id="KW-0511">Multifunctional enzyme</keyword>
<organism evidence="10 11">
    <name type="scientific">Bacillus sonorensis</name>
    <dbReference type="NCBI Taxonomy" id="119858"/>
    <lineage>
        <taxon>Bacteria</taxon>
        <taxon>Bacillati</taxon>
        <taxon>Bacillota</taxon>
        <taxon>Bacilli</taxon>
        <taxon>Bacillales</taxon>
        <taxon>Bacillaceae</taxon>
        <taxon>Bacillus</taxon>
    </lineage>
</organism>
<dbReference type="SUPFAM" id="SSF55068">
    <property type="entry name" value="Peptide methionine sulfoxide reductase"/>
    <property type="match status" value="1"/>
</dbReference>
<dbReference type="Gene3D" id="2.170.150.20">
    <property type="entry name" value="Peptide methionine sulfoxide reductase"/>
    <property type="match status" value="1"/>
</dbReference>
<dbReference type="InterPro" id="IPR002579">
    <property type="entry name" value="Met_Sox_Rdtase_MsrB_dom"/>
</dbReference>
<dbReference type="SUPFAM" id="SSF51316">
    <property type="entry name" value="Mss4-like"/>
    <property type="match status" value="1"/>
</dbReference>
<dbReference type="EC" id="1.8.4.11" evidence="8"/>
<evidence type="ECO:0000256" key="6">
    <source>
        <dbReference type="ARBA" id="ARBA00048782"/>
    </source>
</evidence>
<feature type="active site" description="Nucleophile" evidence="7">
    <location>
        <position position="294"/>
    </location>
</feature>
<dbReference type="Proteomes" id="UP000196877">
    <property type="component" value="Chromosome"/>
</dbReference>
<dbReference type="EC" id="1.8.4.12" evidence="7"/>
<evidence type="ECO:0000313" key="10">
    <source>
        <dbReference type="EMBL" id="ASB88811.1"/>
    </source>
</evidence>
<dbReference type="InterPro" id="IPR036509">
    <property type="entry name" value="Met_Sox_Rdtase_MsrA_sf"/>
</dbReference>
<dbReference type="HAMAP" id="MF_01400">
    <property type="entry name" value="MsrB"/>
    <property type="match status" value="1"/>
</dbReference>
<dbReference type="InterPro" id="IPR002569">
    <property type="entry name" value="Met_Sox_Rdtase_MsrA_dom"/>
</dbReference>
<protein>
    <recommendedName>
        <fullName evidence="7 8">Multifunctional fusion protein</fullName>
    </recommendedName>
    <domain>
        <recommendedName>
            <fullName evidence="8">Peptide methionine sulfoxide reductase MsrA</fullName>
            <shortName evidence="8">Protein-methionine-S-oxide reductase</shortName>
            <ecNumber evidence="8">1.8.4.11</ecNumber>
        </recommendedName>
        <alternativeName>
            <fullName evidence="8">Peptide-methionine (S)-S-oxide reductase</fullName>
            <shortName evidence="8">Peptide Met(O) reductase</shortName>
        </alternativeName>
    </domain>
    <domain>
        <recommendedName>
            <fullName evidence="7">Peptide methionine sulfoxide reductase MsrB</fullName>
            <ecNumber evidence="7">1.8.4.12</ecNumber>
        </recommendedName>
        <alternativeName>
            <fullName evidence="7">Peptide-methionine (R)-S-oxide reductase</fullName>
        </alternativeName>
    </domain>
</protein>
<keyword evidence="11" id="KW-1185">Reference proteome</keyword>
<keyword evidence="2 7" id="KW-0560">Oxidoreductase</keyword>
<dbReference type="NCBIfam" id="TIGR00401">
    <property type="entry name" value="msrA"/>
    <property type="match status" value="1"/>
</dbReference>
<comment type="caution">
    <text evidence="7">Lacks conserved residue(s) required for the propagation of feature annotation.</text>
</comment>
<evidence type="ECO:0000259" key="9">
    <source>
        <dbReference type="PROSITE" id="PS51790"/>
    </source>
</evidence>
<comment type="function">
    <text evidence="8">Has an important function as a repair enzyme for proteins that have been inactivated by oxidation. Catalyzes the reversible oxidation-reduction of methionine sulfoxide in proteins to methionine.</text>
</comment>
<evidence type="ECO:0000256" key="2">
    <source>
        <dbReference type="ARBA" id="ARBA00023002"/>
    </source>
</evidence>
<evidence type="ECO:0000256" key="1">
    <source>
        <dbReference type="ARBA" id="ARBA00005591"/>
    </source>
</evidence>
<dbReference type="EMBL" id="CP021920">
    <property type="protein sequence ID" value="ASB88811.1"/>
    <property type="molecule type" value="Genomic_DNA"/>
</dbReference>
<evidence type="ECO:0000256" key="3">
    <source>
        <dbReference type="ARBA" id="ARBA00023268"/>
    </source>
</evidence>
<dbReference type="GO" id="GO:0008113">
    <property type="term" value="F:peptide-methionine (S)-S-oxide reductase activity"/>
    <property type="evidence" value="ECO:0007669"/>
    <property type="project" value="UniProtKB-EC"/>
</dbReference>
<name>A0ABN5ADK2_9BACI</name>
<dbReference type="PROSITE" id="PS51790">
    <property type="entry name" value="MSRB"/>
    <property type="match status" value="1"/>
</dbReference>
<dbReference type="PANTHER" id="PTHR43774:SF1">
    <property type="entry name" value="PEPTIDE METHIONINE SULFOXIDE REDUCTASE MSRA 2"/>
    <property type="match status" value="1"/>
</dbReference>
<dbReference type="HAMAP" id="MF_01401">
    <property type="entry name" value="MsrA"/>
    <property type="match status" value="1"/>
</dbReference>
<evidence type="ECO:0000256" key="5">
    <source>
        <dbReference type="ARBA" id="ARBA00048488"/>
    </source>
</evidence>
<comment type="catalytic activity">
    <reaction evidence="5 7">
        <text>L-methionyl-[protein] + [thioredoxin]-disulfide + H2O = L-methionyl-(R)-S-oxide-[protein] + [thioredoxin]-dithiol</text>
        <dbReference type="Rhea" id="RHEA:24164"/>
        <dbReference type="Rhea" id="RHEA-COMP:10698"/>
        <dbReference type="Rhea" id="RHEA-COMP:10700"/>
        <dbReference type="Rhea" id="RHEA-COMP:12313"/>
        <dbReference type="Rhea" id="RHEA-COMP:12314"/>
        <dbReference type="ChEBI" id="CHEBI:15377"/>
        <dbReference type="ChEBI" id="CHEBI:16044"/>
        <dbReference type="ChEBI" id="CHEBI:29950"/>
        <dbReference type="ChEBI" id="CHEBI:45764"/>
        <dbReference type="ChEBI" id="CHEBI:50058"/>
        <dbReference type="EC" id="1.8.4.12"/>
    </reaction>
</comment>
<evidence type="ECO:0000256" key="7">
    <source>
        <dbReference type="HAMAP-Rule" id="MF_01400"/>
    </source>
</evidence>
<evidence type="ECO:0000256" key="4">
    <source>
        <dbReference type="ARBA" id="ARBA00047806"/>
    </source>
</evidence>
<reference evidence="10 11" key="1">
    <citation type="submission" date="2017-06" db="EMBL/GenBank/DDBJ databases">
        <title>Genome sequence of Bacillus sonorensis strain SRCM101395.</title>
        <authorList>
            <person name="Cho S.H."/>
        </authorList>
    </citation>
    <scope>NUCLEOTIDE SEQUENCE [LARGE SCALE GENOMIC DNA]</scope>
    <source>
        <strain evidence="10 11">SRCM101395</strain>
    </source>
</reference>
<evidence type="ECO:0000313" key="11">
    <source>
        <dbReference type="Proteomes" id="UP000196877"/>
    </source>
</evidence>
<proteinExistence type="inferred from homology"/>
<dbReference type="NCBIfam" id="TIGR00357">
    <property type="entry name" value="peptide-methionine (R)-S-oxide reductase MsrB"/>
    <property type="match status" value="1"/>
</dbReference>
<feature type="active site" evidence="8">
    <location>
        <position position="14"/>
    </location>
</feature>
<comment type="similarity">
    <text evidence="1 8">Belongs to the MsrA Met sulfoxide reductase family.</text>
</comment>
<dbReference type="PANTHER" id="PTHR43774">
    <property type="entry name" value="PEPTIDE METHIONINE SULFOXIDE REDUCTASE"/>
    <property type="match status" value="1"/>
</dbReference>
<dbReference type="InterPro" id="IPR011057">
    <property type="entry name" value="Mss4-like_sf"/>
</dbReference>
<feature type="domain" description="MsrB" evidence="9">
    <location>
        <begin position="183"/>
        <end position="305"/>
    </location>
</feature>
<accession>A0ABN5ADK2</accession>
<sequence length="326" mass="37604">MAEKRELATFAGGCFWCMVKPFDEQPGIIKVESGYTGGHTENPTYEEVCSNTTGHREAVQITFDPDVFPYEKLLELYWQQIDPTDSGGQFADRGESYRTAIFYHNDRQRKLAEESKQKLAESGIFKDPIATDILEAGPFYPAEEYHQDYYKKHPDRYKRYRIGSGREGFLHEHWGSKEHGGQKEERLKQLNQMQYEVTQKNGTEPPFQNEYWNHREEGIYVDIVSGEPLFSSLDKFDAHCGWPSFTKPIDSEEIEEKLDTSHGMIRTEVRSKTADSHLGHVFPDGPGPNGLRYCINSAALRFIPKDDLEKEGYGEYAGLFRTREKE</sequence>
<dbReference type="Gene3D" id="3.30.1060.10">
    <property type="entry name" value="Peptide methionine sulphoxide reductase MsrA"/>
    <property type="match status" value="1"/>
</dbReference>
<comment type="catalytic activity">
    <reaction evidence="6 8">
        <text>[thioredoxin]-disulfide + L-methionine + H2O = L-methionine (S)-S-oxide + [thioredoxin]-dithiol</text>
        <dbReference type="Rhea" id="RHEA:19993"/>
        <dbReference type="Rhea" id="RHEA-COMP:10698"/>
        <dbReference type="Rhea" id="RHEA-COMP:10700"/>
        <dbReference type="ChEBI" id="CHEBI:15377"/>
        <dbReference type="ChEBI" id="CHEBI:29950"/>
        <dbReference type="ChEBI" id="CHEBI:50058"/>
        <dbReference type="ChEBI" id="CHEBI:57844"/>
        <dbReference type="ChEBI" id="CHEBI:58772"/>
        <dbReference type="EC" id="1.8.4.11"/>
    </reaction>
</comment>
<dbReference type="Pfam" id="PF01641">
    <property type="entry name" value="SelR"/>
    <property type="match status" value="1"/>
</dbReference>
<dbReference type="Pfam" id="PF01625">
    <property type="entry name" value="PMSR"/>
    <property type="match status" value="1"/>
</dbReference>
<comment type="similarity">
    <text evidence="7">Belongs to the MsrB Met sulfoxide reductase family.</text>
</comment>